<feature type="non-terminal residue" evidence="1">
    <location>
        <position position="67"/>
    </location>
</feature>
<reference evidence="1" key="1">
    <citation type="submission" date="2018-05" db="EMBL/GenBank/DDBJ databases">
        <authorList>
            <person name="Lanie J.A."/>
            <person name="Ng W.-L."/>
            <person name="Kazmierczak K.M."/>
            <person name="Andrzejewski T.M."/>
            <person name="Davidsen T.M."/>
            <person name="Wayne K.J."/>
            <person name="Tettelin H."/>
            <person name="Glass J.I."/>
            <person name="Rusch D."/>
            <person name="Podicherti R."/>
            <person name="Tsui H.-C.T."/>
            <person name="Winkler M.E."/>
        </authorList>
    </citation>
    <scope>NUCLEOTIDE SEQUENCE</scope>
</reference>
<sequence length="67" mass="7893">MEFESLQGDPQFRSWLEQFIEDRVRDELNRDMDRRARDAFSLVSVRPDDQLANSMARILGKPLVPVE</sequence>
<organism evidence="1">
    <name type="scientific">marine metagenome</name>
    <dbReference type="NCBI Taxonomy" id="408172"/>
    <lineage>
        <taxon>unclassified sequences</taxon>
        <taxon>metagenomes</taxon>
        <taxon>ecological metagenomes</taxon>
    </lineage>
</organism>
<name>A0A382S478_9ZZZZ</name>
<proteinExistence type="predicted"/>
<accession>A0A382S478</accession>
<dbReference type="EMBL" id="UINC01126048">
    <property type="protein sequence ID" value="SVD04285.1"/>
    <property type="molecule type" value="Genomic_DNA"/>
</dbReference>
<protein>
    <submittedName>
        <fullName evidence="1">Uncharacterized protein</fullName>
    </submittedName>
</protein>
<evidence type="ECO:0000313" key="1">
    <source>
        <dbReference type="EMBL" id="SVD04285.1"/>
    </source>
</evidence>
<gene>
    <name evidence="1" type="ORF">METZ01_LOCUS357139</name>
</gene>
<dbReference type="AlphaFoldDB" id="A0A382S478"/>